<dbReference type="STRING" id="5364.A0A5C3MS78"/>
<feature type="compositionally biased region" description="Acidic residues" evidence="1">
    <location>
        <begin position="301"/>
        <end position="313"/>
    </location>
</feature>
<dbReference type="OrthoDB" id="3364608at2759"/>
<evidence type="ECO:0000313" key="3">
    <source>
        <dbReference type="Proteomes" id="UP000305948"/>
    </source>
</evidence>
<feature type="compositionally biased region" description="Basic residues" evidence="1">
    <location>
        <begin position="40"/>
        <end position="56"/>
    </location>
</feature>
<dbReference type="AlphaFoldDB" id="A0A5C3MS78"/>
<feature type="compositionally biased region" description="Basic and acidic residues" evidence="1">
    <location>
        <begin position="252"/>
        <end position="265"/>
    </location>
</feature>
<gene>
    <name evidence="2" type="ORF">OE88DRAFT_1665907</name>
</gene>
<feature type="compositionally biased region" description="Acidic residues" evidence="1">
    <location>
        <begin position="62"/>
        <end position="74"/>
    </location>
</feature>
<sequence length="357" mass="38907">MPTRRGVLDSSPIPIPPAQPRSNPLKRSASTASLPTPPRTVHKSRRGRGRAIRGRRGAGSSTEEEEGREEDEDVGVASNPRKKRKTLETIVEAEGSDEDGFWMGSSTSKSKTEQKEKPSAPTTSTSKRPRTRSQSPYKAQAPQSPSKTVAIDRIKAPLSPPRSRRQAAPPVTPPRKTRSATRLEQAGPSAVRDSPENPFLDTPESLAGSPGARTPPPKHPALPLEERPTITYVFRGKKAEFVNPHYGASPSARERALLPPEHPDFEPDETCPPKILFSATRRRRAAPKTKSKKPAVKSEWDTTDEEDGGEEVPETPRKKVRTGTANPTPKDQGVSVANGEVDEPLRRALGPARSSKR</sequence>
<keyword evidence="3" id="KW-1185">Reference proteome</keyword>
<feature type="region of interest" description="Disordered" evidence="1">
    <location>
        <begin position="244"/>
        <end position="357"/>
    </location>
</feature>
<evidence type="ECO:0000256" key="1">
    <source>
        <dbReference type="SAM" id="MobiDB-lite"/>
    </source>
</evidence>
<dbReference type="Proteomes" id="UP000305948">
    <property type="component" value="Unassembled WGS sequence"/>
</dbReference>
<organism evidence="2 3">
    <name type="scientific">Heliocybe sulcata</name>
    <dbReference type="NCBI Taxonomy" id="5364"/>
    <lineage>
        <taxon>Eukaryota</taxon>
        <taxon>Fungi</taxon>
        <taxon>Dikarya</taxon>
        <taxon>Basidiomycota</taxon>
        <taxon>Agaricomycotina</taxon>
        <taxon>Agaricomycetes</taxon>
        <taxon>Gloeophyllales</taxon>
        <taxon>Gloeophyllaceae</taxon>
        <taxon>Heliocybe</taxon>
    </lineage>
</organism>
<proteinExistence type="predicted"/>
<feature type="compositionally biased region" description="Low complexity" evidence="1">
    <location>
        <begin position="119"/>
        <end position="136"/>
    </location>
</feature>
<feature type="region of interest" description="Disordered" evidence="1">
    <location>
        <begin position="1"/>
        <end position="226"/>
    </location>
</feature>
<protein>
    <submittedName>
        <fullName evidence="2">Uncharacterized protein</fullName>
    </submittedName>
</protein>
<evidence type="ECO:0000313" key="2">
    <source>
        <dbReference type="EMBL" id="TFK47645.1"/>
    </source>
</evidence>
<dbReference type="EMBL" id="ML213523">
    <property type="protein sequence ID" value="TFK47645.1"/>
    <property type="molecule type" value="Genomic_DNA"/>
</dbReference>
<reference evidence="2 3" key="1">
    <citation type="journal article" date="2019" name="Nat. Ecol. Evol.">
        <title>Megaphylogeny resolves global patterns of mushroom evolution.</title>
        <authorList>
            <person name="Varga T."/>
            <person name="Krizsan K."/>
            <person name="Foldi C."/>
            <person name="Dima B."/>
            <person name="Sanchez-Garcia M."/>
            <person name="Sanchez-Ramirez S."/>
            <person name="Szollosi G.J."/>
            <person name="Szarkandi J.G."/>
            <person name="Papp V."/>
            <person name="Albert L."/>
            <person name="Andreopoulos W."/>
            <person name="Angelini C."/>
            <person name="Antonin V."/>
            <person name="Barry K.W."/>
            <person name="Bougher N.L."/>
            <person name="Buchanan P."/>
            <person name="Buyck B."/>
            <person name="Bense V."/>
            <person name="Catcheside P."/>
            <person name="Chovatia M."/>
            <person name="Cooper J."/>
            <person name="Damon W."/>
            <person name="Desjardin D."/>
            <person name="Finy P."/>
            <person name="Geml J."/>
            <person name="Haridas S."/>
            <person name="Hughes K."/>
            <person name="Justo A."/>
            <person name="Karasinski D."/>
            <person name="Kautmanova I."/>
            <person name="Kiss B."/>
            <person name="Kocsube S."/>
            <person name="Kotiranta H."/>
            <person name="LaButti K.M."/>
            <person name="Lechner B.E."/>
            <person name="Liimatainen K."/>
            <person name="Lipzen A."/>
            <person name="Lukacs Z."/>
            <person name="Mihaltcheva S."/>
            <person name="Morgado L.N."/>
            <person name="Niskanen T."/>
            <person name="Noordeloos M.E."/>
            <person name="Ohm R.A."/>
            <person name="Ortiz-Santana B."/>
            <person name="Ovrebo C."/>
            <person name="Racz N."/>
            <person name="Riley R."/>
            <person name="Savchenko A."/>
            <person name="Shiryaev A."/>
            <person name="Soop K."/>
            <person name="Spirin V."/>
            <person name="Szebenyi C."/>
            <person name="Tomsovsky M."/>
            <person name="Tulloss R.E."/>
            <person name="Uehling J."/>
            <person name="Grigoriev I.V."/>
            <person name="Vagvolgyi C."/>
            <person name="Papp T."/>
            <person name="Martin F.M."/>
            <person name="Miettinen O."/>
            <person name="Hibbett D.S."/>
            <person name="Nagy L.G."/>
        </authorList>
    </citation>
    <scope>NUCLEOTIDE SEQUENCE [LARGE SCALE GENOMIC DNA]</scope>
    <source>
        <strain evidence="2 3">OMC1185</strain>
    </source>
</reference>
<name>A0A5C3MS78_9AGAM</name>
<feature type="compositionally biased region" description="Basic residues" evidence="1">
    <location>
        <begin position="280"/>
        <end position="295"/>
    </location>
</feature>
<accession>A0A5C3MS78</accession>